<dbReference type="AlphaFoldDB" id="A0A7D5ZJN9"/>
<keyword evidence="1" id="KW-1133">Transmembrane helix</keyword>
<dbReference type="KEGG" id="cfon:HZU75_08625"/>
<keyword evidence="3" id="KW-1185">Reference proteome</keyword>
<dbReference type="Proteomes" id="UP000510822">
    <property type="component" value="Chromosome"/>
</dbReference>
<dbReference type="EMBL" id="CP058952">
    <property type="protein sequence ID" value="QLI81590.1"/>
    <property type="molecule type" value="Genomic_DNA"/>
</dbReference>
<feature type="transmembrane region" description="Helical" evidence="1">
    <location>
        <begin position="36"/>
        <end position="56"/>
    </location>
</feature>
<evidence type="ECO:0000256" key="1">
    <source>
        <dbReference type="SAM" id="Phobius"/>
    </source>
</evidence>
<protein>
    <submittedName>
        <fullName evidence="2">Uncharacterized protein</fullName>
    </submittedName>
</protein>
<proteinExistence type="predicted"/>
<gene>
    <name evidence="2" type="ORF">HZU75_08625</name>
</gene>
<accession>A0A7D5ZJN9</accession>
<feature type="transmembrane region" description="Helical" evidence="1">
    <location>
        <begin position="62"/>
        <end position="85"/>
    </location>
</feature>
<evidence type="ECO:0000313" key="2">
    <source>
        <dbReference type="EMBL" id="QLI81590.1"/>
    </source>
</evidence>
<evidence type="ECO:0000313" key="3">
    <source>
        <dbReference type="Proteomes" id="UP000510822"/>
    </source>
</evidence>
<dbReference type="RefSeq" id="WP_180305701.1">
    <property type="nucleotide sequence ID" value="NZ_CP058952.1"/>
</dbReference>
<organism evidence="2 3">
    <name type="scientific">Chitinibacter fontanus</name>
    <dbReference type="NCBI Taxonomy" id="1737446"/>
    <lineage>
        <taxon>Bacteria</taxon>
        <taxon>Pseudomonadati</taxon>
        <taxon>Pseudomonadota</taxon>
        <taxon>Betaproteobacteria</taxon>
        <taxon>Neisseriales</taxon>
        <taxon>Chitinibacteraceae</taxon>
        <taxon>Chitinibacter</taxon>
    </lineage>
</organism>
<sequence>MSTPRIPPLRIIESSPTPVRRQPVIAPTPSKAPRRLLGGCVVLLAFAALIFGWISSKQIYPVFHLPVVSELAIVAAFPLILLGVVKLS</sequence>
<keyword evidence="1" id="KW-0472">Membrane</keyword>
<name>A0A7D5ZJN9_9NEIS</name>
<keyword evidence="1" id="KW-0812">Transmembrane</keyword>
<reference evidence="2 3" key="1">
    <citation type="journal article" date="2016" name="Int. J. Syst. Evol. Microbiol.">
        <title>Chitinibacter fontanus sp. nov., isolated from a spring.</title>
        <authorList>
            <person name="Sheu S.Y."/>
            <person name="Li Y.S."/>
            <person name="Young C.C."/>
            <person name="Chen W.M."/>
        </authorList>
    </citation>
    <scope>NUCLEOTIDE SEQUENCE [LARGE SCALE GENOMIC DNA]</scope>
    <source>
        <strain evidence="2 3">STM-7</strain>
    </source>
</reference>